<keyword evidence="2" id="KW-1185">Reference proteome</keyword>
<accession>A0A9W6HEP7</accession>
<name>A0A9W6HEP7_9MICO</name>
<evidence type="ECO:0000313" key="1">
    <source>
        <dbReference type="EMBL" id="GLJ78700.1"/>
    </source>
</evidence>
<comment type="caution">
    <text evidence="1">The sequence shown here is derived from an EMBL/GenBank/DDBJ whole genome shotgun (WGS) entry which is preliminary data.</text>
</comment>
<dbReference type="Proteomes" id="UP001142317">
    <property type="component" value="Unassembled WGS sequence"/>
</dbReference>
<dbReference type="AlphaFoldDB" id="A0A9W6HEP7"/>
<reference evidence="1" key="1">
    <citation type="journal article" date="2014" name="Int. J. Syst. Evol. Microbiol.">
        <title>Complete genome sequence of Corynebacterium casei LMG S-19264T (=DSM 44701T), isolated from a smear-ripened cheese.</title>
        <authorList>
            <consortium name="US DOE Joint Genome Institute (JGI-PGF)"/>
            <person name="Walter F."/>
            <person name="Albersmeier A."/>
            <person name="Kalinowski J."/>
            <person name="Ruckert C."/>
        </authorList>
    </citation>
    <scope>NUCLEOTIDE SEQUENCE</scope>
    <source>
        <strain evidence="1">VKM Ac-1447</strain>
    </source>
</reference>
<evidence type="ECO:0000313" key="2">
    <source>
        <dbReference type="Proteomes" id="UP001142317"/>
    </source>
</evidence>
<organism evidence="1 2">
    <name type="scientific">Microbacterium imperiale</name>
    <dbReference type="NCBI Taxonomy" id="33884"/>
    <lineage>
        <taxon>Bacteria</taxon>
        <taxon>Bacillati</taxon>
        <taxon>Actinomycetota</taxon>
        <taxon>Actinomycetes</taxon>
        <taxon>Micrococcales</taxon>
        <taxon>Microbacteriaceae</taxon>
        <taxon>Microbacterium</taxon>
    </lineage>
</organism>
<dbReference type="EMBL" id="BSEO01000001">
    <property type="protein sequence ID" value="GLJ78700.1"/>
    <property type="molecule type" value="Genomic_DNA"/>
</dbReference>
<gene>
    <name evidence="1" type="ORF">GCM10017586_03820</name>
</gene>
<proteinExistence type="predicted"/>
<sequence length="98" mass="10530">MRSPLDPDALLDVTLSAICARNQYTRDAAPVITELIAAAGGRDDILARAAGIWAGYFDAAETRALATALRALPGAERWVTEGRRRRGIPRHGAPIPRP</sequence>
<reference evidence="1" key="2">
    <citation type="submission" date="2023-01" db="EMBL/GenBank/DDBJ databases">
        <authorList>
            <person name="Sun Q."/>
            <person name="Evtushenko L."/>
        </authorList>
    </citation>
    <scope>NUCLEOTIDE SEQUENCE</scope>
    <source>
        <strain evidence="1">VKM Ac-1447</strain>
    </source>
</reference>
<protein>
    <submittedName>
        <fullName evidence="1">Uncharacterized protein</fullName>
    </submittedName>
</protein>